<dbReference type="PANTHER" id="PTHR12271:SF127">
    <property type="entry name" value="SPECKLE TARGETED PIP5K1A-REGULATED POLY(A) POLYMERASE"/>
    <property type="match status" value="1"/>
</dbReference>
<feature type="domain" description="RRM" evidence="3">
    <location>
        <begin position="57"/>
        <end position="134"/>
    </location>
</feature>
<feature type="region of interest" description="Disordered" evidence="2">
    <location>
        <begin position="502"/>
        <end position="527"/>
    </location>
</feature>
<dbReference type="Gene3D" id="1.10.1410.10">
    <property type="match status" value="1"/>
</dbReference>
<evidence type="ECO:0000259" key="3">
    <source>
        <dbReference type="PROSITE" id="PS50102"/>
    </source>
</evidence>
<evidence type="ECO:0000313" key="5">
    <source>
        <dbReference type="Proteomes" id="UP000594262"/>
    </source>
</evidence>
<protein>
    <recommendedName>
        <fullName evidence="3">RRM domain-containing protein</fullName>
    </recommendedName>
</protein>
<keyword evidence="5" id="KW-1185">Reference proteome</keyword>
<dbReference type="SUPFAM" id="SSF54928">
    <property type="entry name" value="RNA-binding domain, RBD"/>
    <property type="match status" value="1"/>
</dbReference>
<dbReference type="Gene3D" id="3.30.70.330">
    <property type="match status" value="1"/>
</dbReference>
<dbReference type="InterPro" id="IPR012677">
    <property type="entry name" value="Nucleotide-bd_a/b_plait_sf"/>
</dbReference>
<dbReference type="PROSITE" id="PS50102">
    <property type="entry name" value="RRM"/>
    <property type="match status" value="1"/>
</dbReference>
<dbReference type="InterPro" id="IPR054708">
    <property type="entry name" value="MTPAP-like_central"/>
</dbReference>
<dbReference type="InterPro" id="IPR035979">
    <property type="entry name" value="RBD_domain_sf"/>
</dbReference>
<dbReference type="GO" id="GO:0031123">
    <property type="term" value="P:RNA 3'-end processing"/>
    <property type="evidence" value="ECO:0007669"/>
    <property type="project" value="TreeGrafter"/>
</dbReference>
<dbReference type="CDD" id="cd05402">
    <property type="entry name" value="NT_PAP_TUTase"/>
    <property type="match status" value="1"/>
</dbReference>
<dbReference type="Pfam" id="PF00076">
    <property type="entry name" value="RRM_1"/>
    <property type="match status" value="1"/>
</dbReference>
<reference evidence="4" key="1">
    <citation type="submission" date="2021-01" db="UniProtKB">
        <authorList>
            <consortium name="EnsemblMetazoa"/>
        </authorList>
    </citation>
    <scope>IDENTIFICATION</scope>
</reference>
<dbReference type="GeneID" id="136816604"/>
<organism evidence="4 5">
    <name type="scientific">Clytia hemisphaerica</name>
    <dbReference type="NCBI Taxonomy" id="252671"/>
    <lineage>
        <taxon>Eukaryota</taxon>
        <taxon>Metazoa</taxon>
        <taxon>Cnidaria</taxon>
        <taxon>Hydrozoa</taxon>
        <taxon>Hydroidolina</taxon>
        <taxon>Leptothecata</taxon>
        <taxon>Obeliida</taxon>
        <taxon>Clytiidae</taxon>
        <taxon>Clytia</taxon>
    </lineage>
</organism>
<dbReference type="Gene3D" id="3.30.460.10">
    <property type="entry name" value="Beta Polymerase, domain 2"/>
    <property type="match status" value="1"/>
</dbReference>
<dbReference type="Proteomes" id="UP000594262">
    <property type="component" value="Unplaced"/>
</dbReference>
<dbReference type="EnsemblMetazoa" id="CLYHEMT021550.3">
    <property type="protein sequence ID" value="CLYHEMP021550.3"/>
    <property type="gene ID" value="CLYHEMG021550"/>
</dbReference>
<dbReference type="GO" id="GO:0003723">
    <property type="term" value="F:RNA binding"/>
    <property type="evidence" value="ECO:0007669"/>
    <property type="project" value="UniProtKB-UniRule"/>
</dbReference>
<dbReference type="InterPro" id="IPR043519">
    <property type="entry name" value="NT_sf"/>
</dbReference>
<feature type="region of interest" description="Disordered" evidence="2">
    <location>
        <begin position="133"/>
        <end position="163"/>
    </location>
</feature>
<evidence type="ECO:0000256" key="1">
    <source>
        <dbReference type="PROSITE-ProRule" id="PRU00176"/>
    </source>
</evidence>
<evidence type="ECO:0000313" key="4">
    <source>
        <dbReference type="EnsemblMetazoa" id="CLYHEMP021550.3"/>
    </source>
</evidence>
<dbReference type="SMART" id="SM00360">
    <property type="entry name" value="RRM"/>
    <property type="match status" value="1"/>
</dbReference>
<sequence length="793" mass="89727">MFEEIFEENKSKKKVRCIICQCWLPSNSDQVKASHVNGKSHKQKCEFKEKQSQTLKHSVYVKGFDPLTTNLETRLQELFEELGGGEVEDVYVDKNSAKYCFIKYTSESSVAEVLSKSHNVSLDGKKLFIKPRMQPSMQSEAAKKQEKSTTKKSKTPPSDSSIQATLNDIPKAIILMDQMSRFKEGFGLSQGDMEVRMLICQLLQSVLEEAYPNCQVKLFGSSANGLGCKGCDLDITVLSGESDDNLEQSTSILKEMREILERFAPGFKNIFLVESQKNCSIIKMYHTDSELNVDLSLNNRLAIFNTELLKAYICQDDTVQSFFFTVRAWAKMNNLIGRNAAQMTNYALMLMMIHFLQQHDPPYLLCLQDRHGNKLTKDMIGPWDCWFAKERTAVKSCIEDQGLLLLRFFKFAHEQLSSPKIIAIHTLKPLQKYQLHPELTRTVFITQDPFKLSHNVTQNITEDGLQNLQQVFTKILGRLESLKNFSLHEIIRKEAKLKVKAKSSHTSTKAFPTEEKPAQKTSKPSSNKEVFVIDLPQTSKDQNGCIEIVKKILTEDLKLIIQLSSPANSKDTMTKHQTLNKKRKIIDSTPFQPDSKKSKTMTESFGDYSQKAEKESSCPEDVEIQPLKGNETSMAASEITNNGAGSTKDDSIASNEKTIHLPNDTCISFTGIAYKETWTSRRKQRRMLAHSNFKSETVGNPLKSEDTSTSDTIADKNVNVGTSLVPEAINGVSDTTQEALKDDIKLNVKFEMTSVLKDNKRKLTMTLLQGDVKTYQMFFAYFKKKLINSFSVP</sequence>
<dbReference type="SUPFAM" id="SSF81301">
    <property type="entry name" value="Nucleotidyltransferase"/>
    <property type="match status" value="1"/>
</dbReference>
<dbReference type="Pfam" id="PF22600">
    <property type="entry name" value="MTPAP-like_central"/>
    <property type="match status" value="1"/>
</dbReference>
<dbReference type="OrthoDB" id="5990008at2759"/>
<dbReference type="AlphaFoldDB" id="A0A7M5XCY1"/>
<proteinExistence type="predicted"/>
<dbReference type="InterPro" id="IPR000504">
    <property type="entry name" value="RRM_dom"/>
</dbReference>
<feature type="region of interest" description="Disordered" evidence="2">
    <location>
        <begin position="588"/>
        <end position="620"/>
    </location>
</feature>
<name>A0A7M5XCY1_9CNID</name>
<dbReference type="RefSeq" id="XP_066929045.1">
    <property type="nucleotide sequence ID" value="XM_067072944.1"/>
</dbReference>
<evidence type="ECO:0000256" key="2">
    <source>
        <dbReference type="SAM" id="MobiDB-lite"/>
    </source>
</evidence>
<dbReference type="CDD" id="cd00590">
    <property type="entry name" value="RRM_SF"/>
    <property type="match status" value="1"/>
</dbReference>
<keyword evidence="1" id="KW-0694">RNA-binding</keyword>
<dbReference type="SUPFAM" id="SSF81631">
    <property type="entry name" value="PAP/OAS1 substrate-binding domain"/>
    <property type="match status" value="1"/>
</dbReference>
<dbReference type="GO" id="GO:1990817">
    <property type="term" value="F:poly(A) RNA polymerase activity"/>
    <property type="evidence" value="ECO:0007669"/>
    <property type="project" value="TreeGrafter"/>
</dbReference>
<dbReference type="PANTHER" id="PTHR12271">
    <property type="entry name" value="POLY A POLYMERASE CID PAP -RELATED"/>
    <property type="match status" value="1"/>
</dbReference>
<accession>A0A7M5XCY1</accession>